<dbReference type="SUPFAM" id="SSF56176">
    <property type="entry name" value="FAD-binding/transporter-associated domain-like"/>
    <property type="match status" value="1"/>
</dbReference>
<dbReference type="InterPro" id="IPR016166">
    <property type="entry name" value="FAD-bd_PCMH"/>
</dbReference>
<dbReference type="GO" id="GO:0004458">
    <property type="term" value="F:D-lactate dehydrogenase (cytochrome) activity"/>
    <property type="evidence" value="ECO:0007669"/>
    <property type="project" value="TreeGrafter"/>
</dbReference>
<dbReference type="GO" id="GO:1903457">
    <property type="term" value="P:lactate catabolic process"/>
    <property type="evidence" value="ECO:0007669"/>
    <property type="project" value="TreeGrafter"/>
</dbReference>
<gene>
    <name evidence="4" type="ORF">Tasa_019_038</name>
</gene>
<name>A0A0D6MM44_9PROT</name>
<dbReference type="RefSeq" id="WP_048848895.1">
    <property type="nucleotide sequence ID" value="NZ_BALE01000019.1"/>
</dbReference>
<dbReference type="STRING" id="1231623.Tasa_019_038"/>
<dbReference type="InterPro" id="IPR036318">
    <property type="entry name" value="FAD-bd_PCMH-like_sf"/>
</dbReference>
<dbReference type="InterPro" id="IPR006094">
    <property type="entry name" value="Oxid_FAD_bind_N"/>
</dbReference>
<accession>A0A0D6MM44</accession>
<dbReference type="PANTHER" id="PTHR11748:SF119">
    <property type="entry name" value="D-2-HYDROXYGLUTARATE DEHYDROGENASE"/>
    <property type="match status" value="1"/>
</dbReference>
<evidence type="ECO:0000313" key="5">
    <source>
        <dbReference type="Proteomes" id="UP000032679"/>
    </source>
</evidence>
<protein>
    <submittedName>
        <fullName evidence="4">FAD linked oxidase</fullName>
    </submittedName>
</protein>
<dbReference type="EMBL" id="BALE01000019">
    <property type="protein sequence ID" value="GAN54353.1"/>
    <property type="molecule type" value="Genomic_DNA"/>
</dbReference>
<evidence type="ECO:0000313" key="4">
    <source>
        <dbReference type="EMBL" id="GAN54353.1"/>
    </source>
</evidence>
<sequence>MPHPALAAFLETIGDVPVLTDPATIRRMSRDMSAAFSPVLKREAEGRVADVIVIPRDRTDLHRIAAAAARSRLPVMPRGAGSCNFGQSIPLQGGAVVDLTGFDRLLWQRGPVVRAECGIRLGALDEALRSSGWELRMHPSTRRIGTLGGYLGGGHAGVGSCQYGILRDTGNILGLRMLSMEETPREIELRGSDVNLVHHAYGANGLILEAEMPLAPAWAWEEAIVCFEDMMQAVRFSHALMAANSLVKKLISIQQWPLPAMMKPLAPFGRPGEHMVLCMVARDFFGSFEILVLEFGGRLSCRAAEGDGPYGAPLYEFSFGHTRLQINKHDRSQVSLVGLYRDPDAVAAIARSVQRFRDVGPMHLEAKRMGGHVAFQGAPVFPYVDDAQLARISAEMEEDGAQAANNHTFLVRENGMKPVDDIEIAFKHAMDPYNLLNPGKLTIDPEMVDASAGARFGNTGWWPDRAVVNKD</sequence>
<dbReference type="PANTHER" id="PTHR11748">
    <property type="entry name" value="D-LACTATE DEHYDROGENASE"/>
    <property type="match status" value="1"/>
</dbReference>
<dbReference type="Proteomes" id="UP000032679">
    <property type="component" value="Unassembled WGS sequence"/>
</dbReference>
<comment type="caution">
    <text evidence="4">The sequence shown here is derived from an EMBL/GenBank/DDBJ whole genome shotgun (WGS) entry which is preliminary data.</text>
</comment>
<dbReference type="InterPro" id="IPR016169">
    <property type="entry name" value="FAD-bd_PCMH_sub2"/>
</dbReference>
<dbReference type="AlphaFoldDB" id="A0A0D6MM44"/>
<reference evidence="4 5" key="1">
    <citation type="submission" date="2012-10" db="EMBL/GenBank/DDBJ databases">
        <title>Genome sequencing of Tanticharoenia sakaeratensis NBRC 103193.</title>
        <authorList>
            <person name="Azuma Y."/>
            <person name="Hadano H."/>
            <person name="Hirakawa H."/>
            <person name="Matsushita K."/>
        </authorList>
    </citation>
    <scope>NUCLEOTIDE SEQUENCE [LARGE SCALE GENOMIC DNA]</scope>
    <source>
        <strain evidence="4 5">NBRC 103193</strain>
    </source>
</reference>
<dbReference type="GO" id="GO:0071949">
    <property type="term" value="F:FAD binding"/>
    <property type="evidence" value="ECO:0007669"/>
    <property type="project" value="InterPro"/>
</dbReference>
<dbReference type="InterPro" id="IPR016164">
    <property type="entry name" value="FAD-linked_Oxase-like_C"/>
</dbReference>
<dbReference type="OrthoDB" id="9811261at2"/>
<evidence type="ECO:0000256" key="2">
    <source>
        <dbReference type="ARBA" id="ARBA00022827"/>
    </source>
</evidence>
<organism evidence="4 5">
    <name type="scientific">Tanticharoenia sakaeratensis NBRC 103193</name>
    <dbReference type="NCBI Taxonomy" id="1231623"/>
    <lineage>
        <taxon>Bacteria</taxon>
        <taxon>Pseudomonadati</taxon>
        <taxon>Pseudomonadota</taxon>
        <taxon>Alphaproteobacteria</taxon>
        <taxon>Acetobacterales</taxon>
        <taxon>Acetobacteraceae</taxon>
        <taxon>Tanticharoenia</taxon>
    </lineage>
</organism>
<proteinExistence type="predicted"/>
<keyword evidence="2" id="KW-0274">FAD</keyword>
<dbReference type="Pfam" id="PF01565">
    <property type="entry name" value="FAD_binding_4"/>
    <property type="match status" value="1"/>
</dbReference>
<dbReference type="Gene3D" id="3.30.465.10">
    <property type="match status" value="1"/>
</dbReference>
<keyword evidence="1" id="KW-0285">Flavoprotein</keyword>
<evidence type="ECO:0000259" key="3">
    <source>
        <dbReference type="PROSITE" id="PS51387"/>
    </source>
</evidence>
<evidence type="ECO:0000256" key="1">
    <source>
        <dbReference type="ARBA" id="ARBA00022630"/>
    </source>
</evidence>
<dbReference type="SUPFAM" id="SSF55103">
    <property type="entry name" value="FAD-linked oxidases, C-terminal domain"/>
    <property type="match status" value="1"/>
</dbReference>
<feature type="domain" description="FAD-binding PCMH-type" evidence="3">
    <location>
        <begin position="45"/>
        <end position="217"/>
    </location>
</feature>
<dbReference type="GO" id="GO:0008720">
    <property type="term" value="F:D-lactate dehydrogenase (NAD+) activity"/>
    <property type="evidence" value="ECO:0007669"/>
    <property type="project" value="TreeGrafter"/>
</dbReference>
<keyword evidence="5" id="KW-1185">Reference proteome</keyword>
<dbReference type="PROSITE" id="PS51387">
    <property type="entry name" value="FAD_PCMH"/>
    <property type="match status" value="1"/>
</dbReference>